<gene>
    <name evidence="1" type="ORF">BGE01nite_57000</name>
</gene>
<sequence length="50" mass="5786">MKTPRPDLCDVRACHDYLTSLQEMAAWEALRRRCKAEAAGRRLKAAGRRR</sequence>
<evidence type="ECO:0000313" key="2">
    <source>
        <dbReference type="Proteomes" id="UP000321577"/>
    </source>
</evidence>
<protein>
    <submittedName>
        <fullName evidence="1">Uncharacterized protein</fullName>
    </submittedName>
</protein>
<proteinExistence type="predicted"/>
<dbReference type="RefSeq" id="WP_170267138.1">
    <property type="nucleotide sequence ID" value="NZ_BKAG01000097.1"/>
</dbReference>
<dbReference type="Proteomes" id="UP000321577">
    <property type="component" value="Unassembled WGS sequence"/>
</dbReference>
<keyword evidence="2" id="KW-1185">Reference proteome</keyword>
<comment type="caution">
    <text evidence="1">The sequence shown here is derived from an EMBL/GenBank/DDBJ whole genome shotgun (WGS) entry which is preliminary data.</text>
</comment>
<dbReference type="EMBL" id="BKAG01000097">
    <property type="protein sequence ID" value="GEP46409.1"/>
    <property type="molecule type" value="Genomic_DNA"/>
</dbReference>
<name>A0A512MI55_9BACT</name>
<organism evidence="1 2">
    <name type="scientific">Brevifollis gellanilyticus</name>
    <dbReference type="NCBI Taxonomy" id="748831"/>
    <lineage>
        <taxon>Bacteria</taxon>
        <taxon>Pseudomonadati</taxon>
        <taxon>Verrucomicrobiota</taxon>
        <taxon>Verrucomicrobiia</taxon>
        <taxon>Verrucomicrobiales</taxon>
        <taxon>Verrucomicrobiaceae</taxon>
    </lineage>
</organism>
<reference evidence="1 2" key="1">
    <citation type="submission" date="2019-07" db="EMBL/GenBank/DDBJ databases">
        <title>Whole genome shotgun sequence of Brevifollis gellanilyticus NBRC 108608.</title>
        <authorList>
            <person name="Hosoyama A."/>
            <person name="Uohara A."/>
            <person name="Ohji S."/>
            <person name="Ichikawa N."/>
        </authorList>
    </citation>
    <scope>NUCLEOTIDE SEQUENCE [LARGE SCALE GENOMIC DNA]</scope>
    <source>
        <strain evidence="1 2">NBRC 108608</strain>
    </source>
</reference>
<dbReference type="AlphaFoldDB" id="A0A512MI55"/>
<evidence type="ECO:0000313" key="1">
    <source>
        <dbReference type="EMBL" id="GEP46409.1"/>
    </source>
</evidence>
<accession>A0A512MI55</accession>